<accession>A0A3B1BDA8</accession>
<dbReference type="EMBL" id="UOFY01000036">
    <property type="protein sequence ID" value="VAX09398.1"/>
    <property type="molecule type" value="Genomic_DNA"/>
</dbReference>
<proteinExistence type="predicted"/>
<reference evidence="1" key="1">
    <citation type="submission" date="2018-06" db="EMBL/GenBank/DDBJ databases">
        <authorList>
            <person name="Zhirakovskaya E."/>
        </authorList>
    </citation>
    <scope>NUCLEOTIDE SEQUENCE</scope>
</reference>
<evidence type="ECO:0008006" key="2">
    <source>
        <dbReference type="Google" id="ProtNLM"/>
    </source>
</evidence>
<name>A0A3B1BDA8_9ZZZZ</name>
<protein>
    <recommendedName>
        <fullName evidence="2">PEP-CTERM protein-sorting domain-containing protein</fullName>
    </recommendedName>
</protein>
<gene>
    <name evidence="1" type="ORF">MNBD_GAMMA25-956</name>
</gene>
<sequence length="228" mass="24035">MDDHKKIFLLNMKRRSLVLLCALGASSQAFAAVMYLGDNRRVESDGDDGSGYYGSVATPDAAFADFSTYGQTSSLGMTSFTASGSGSAYSDFGWSSTWSYFDVSFNLSTASQFTLTGNLYGEDILYGSGDASISLYSGTSAVAANLIYSDSVAASYGIEEKILSFNSLLTAGDYRIVVAAEPYFQEAYSSYGVQVDISAVPVPAAVWLFGSGLIGLIGVAKARKTAVT</sequence>
<dbReference type="AlphaFoldDB" id="A0A3B1BDA8"/>
<evidence type="ECO:0000313" key="1">
    <source>
        <dbReference type="EMBL" id="VAX09398.1"/>
    </source>
</evidence>
<organism evidence="1">
    <name type="scientific">hydrothermal vent metagenome</name>
    <dbReference type="NCBI Taxonomy" id="652676"/>
    <lineage>
        <taxon>unclassified sequences</taxon>
        <taxon>metagenomes</taxon>
        <taxon>ecological metagenomes</taxon>
    </lineage>
</organism>